<dbReference type="Proteomes" id="UP000187209">
    <property type="component" value="Unassembled WGS sequence"/>
</dbReference>
<evidence type="ECO:0000313" key="3">
    <source>
        <dbReference type="Proteomes" id="UP000187209"/>
    </source>
</evidence>
<dbReference type="OrthoDB" id="296674at2759"/>
<dbReference type="SUPFAM" id="SSF56112">
    <property type="entry name" value="Protein kinase-like (PK-like)"/>
    <property type="match status" value="1"/>
</dbReference>
<dbReference type="GO" id="GO:0005524">
    <property type="term" value="F:ATP binding"/>
    <property type="evidence" value="ECO:0007669"/>
    <property type="project" value="InterPro"/>
</dbReference>
<feature type="domain" description="Protein kinase" evidence="1">
    <location>
        <begin position="254"/>
        <end position="529"/>
    </location>
</feature>
<dbReference type="InterPro" id="IPR053083">
    <property type="entry name" value="TF_kinase-domain_protein"/>
</dbReference>
<evidence type="ECO:0000313" key="2">
    <source>
        <dbReference type="EMBL" id="OMJ75986.1"/>
    </source>
</evidence>
<reference evidence="2 3" key="1">
    <citation type="submission" date="2016-11" db="EMBL/GenBank/DDBJ databases">
        <title>The macronuclear genome of Stentor coeruleus: a giant cell with tiny introns.</title>
        <authorList>
            <person name="Slabodnick M."/>
            <person name="Ruby J.G."/>
            <person name="Reiff S.B."/>
            <person name="Swart E.C."/>
            <person name="Gosai S."/>
            <person name="Prabakaran S."/>
            <person name="Witkowska E."/>
            <person name="Larue G.E."/>
            <person name="Fisher S."/>
            <person name="Freeman R.M."/>
            <person name="Gunawardena J."/>
            <person name="Chu W."/>
            <person name="Stover N.A."/>
            <person name="Gregory B.D."/>
            <person name="Nowacki M."/>
            <person name="Derisi J."/>
            <person name="Roy S.W."/>
            <person name="Marshall W.F."/>
            <person name="Sood P."/>
        </authorList>
    </citation>
    <scope>NUCLEOTIDE SEQUENCE [LARGE SCALE GENOMIC DNA]</scope>
    <source>
        <strain evidence="2">WM001</strain>
    </source>
</reference>
<dbReference type="EMBL" id="MPUH01000658">
    <property type="protein sequence ID" value="OMJ75986.1"/>
    <property type="molecule type" value="Genomic_DNA"/>
</dbReference>
<dbReference type="PROSITE" id="PS50011">
    <property type="entry name" value="PROTEIN_KINASE_DOM"/>
    <property type="match status" value="1"/>
</dbReference>
<dbReference type="GO" id="GO:0004672">
    <property type="term" value="F:protein kinase activity"/>
    <property type="evidence" value="ECO:0007669"/>
    <property type="project" value="InterPro"/>
</dbReference>
<dbReference type="SMART" id="SM00220">
    <property type="entry name" value="S_TKc"/>
    <property type="match status" value="1"/>
</dbReference>
<organism evidence="2 3">
    <name type="scientific">Stentor coeruleus</name>
    <dbReference type="NCBI Taxonomy" id="5963"/>
    <lineage>
        <taxon>Eukaryota</taxon>
        <taxon>Sar</taxon>
        <taxon>Alveolata</taxon>
        <taxon>Ciliophora</taxon>
        <taxon>Postciliodesmatophora</taxon>
        <taxon>Heterotrichea</taxon>
        <taxon>Heterotrichida</taxon>
        <taxon>Stentoridae</taxon>
        <taxon>Stentor</taxon>
    </lineage>
</organism>
<dbReference type="PANTHER" id="PTHR44305:SF2">
    <property type="entry name" value="SI:DKEY-192D15.2"/>
    <property type="match status" value="1"/>
</dbReference>
<accession>A0A1R2BGT0</accession>
<comment type="caution">
    <text evidence="2">The sequence shown here is derived from an EMBL/GenBank/DDBJ whole genome shotgun (WGS) entry which is preliminary data.</text>
</comment>
<dbReference type="InterPro" id="IPR011009">
    <property type="entry name" value="Kinase-like_dom_sf"/>
</dbReference>
<proteinExistence type="predicted"/>
<keyword evidence="3" id="KW-1185">Reference proteome</keyword>
<name>A0A1R2BGT0_9CILI</name>
<dbReference type="PANTHER" id="PTHR44305">
    <property type="entry name" value="SI:DKEY-192D15.2-RELATED"/>
    <property type="match status" value="1"/>
</dbReference>
<dbReference type="Pfam" id="PF00069">
    <property type="entry name" value="Pkinase"/>
    <property type="match status" value="1"/>
</dbReference>
<evidence type="ECO:0000259" key="1">
    <source>
        <dbReference type="PROSITE" id="PS50011"/>
    </source>
</evidence>
<dbReference type="InterPro" id="IPR000719">
    <property type="entry name" value="Prot_kinase_dom"/>
</dbReference>
<protein>
    <recommendedName>
        <fullName evidence="1">Protein kinase domain-containing protein</fullName>
    </recommendedName>
</protein>
<sequence length="536" mass="61907">MSIMNIPVSFSLSLNADSFSSISNEMITQGFQEKMNDIICSSLENIENALETLSLPEQYKSYAKSYLYTIILIKEMQSIKSSTENLLTSLDFIDFSIVNPSIFVLAICKCNSISTLCKLLAIFSSYQSKSSIIKKLYIQVIASISAICNTSSEDCQTLGRILSKLKNIKDENIIIKSCYEKVLNQFSIVLLDDEYLEPWKCSILEEKPCWKDKLLLKNKYPIDELPKRTYSKMNFEEKKKSLEYKSYDQLKFQTGKAKFVKKGRYKTMFRVLEGGNLIAKITEARNIEKLNNKEAEILINARGIENVVICYGCINDKTEQGLFRQVLVLEKGECILIKKIKDWEVKTNEEKNEESYSHEMEAYELLKQIVKGVVSLKKIRVTHRNINPENIIICNYNGKIVYKLINFDKSENYLTDDDEVTIVKKYSGSFNASNYAAPEITRASLRQRENLDELNYNLCDVFSLGLTVLEYIKPEIGWNNRQFFHSQDELNEQCKAISNYNLKRILSNMLVINPNSRWSFSTINREMIMTDSIIFN</sequence>
<dbReference type="AlphaFoldDB" id="A0A1R2BGT0"/>
<dbReference type="Gene3D" id="1.10.510.10">
    <property type="entry name" value="Transferase(Phosphotransferase) domain 1"/>
    <property type="match status" value="1"/>
</dbReference>
<gene>
    <name evidence="2" type="ORF">SteCoe_24748</name>
</gene>